<dbReference type="Proteomes" id="UP000007801">
    <property type="component" value="Unassembled WGS sequence"/>
</dbReference>
<evidence type="ECO:0000313" key="1">
    <source>
        <dbReference type="EMBL" id="EDV41115.1"/>
    </source>
</evidence>
<name>B3M8W4_DROAN</name>
<reference evidence="1 2" key="1">
    <citation type="journal article" date="2007" name="Nature">
        <title>Evolution of genes and genomes on the Drosophila phylogeny.</title>
        <authorList>
            <consortium name="Drosophila 12 Genomes Consortium"/>
            <person name="Clark A.G."/>
            <person name="Eisen M.B."/>
            <person name="Smith D.R."/>
            <person name="Bergman C.M."/>
            <person name="Oliver B."/>
            <person name="Markow T.A."/>
            <person name="Kaufman T.C."/>
            <person name="Kellis M."/>
            <person name="Gelbart W."/>
            <person name="Iyer V.N."/>
            <person name="Pollard D.A."/>
            <person name="Sackton T.B."/>
            <person name="Larracuente A.M."/>
            <person name="Singh N.D."/>
            <person name="Abad J.P."/>
            <person name="Abt D.N."/>
            <person name="Adryan B."/>
            <person name="Aguade M."/>
            <person name="Akashi H."/>
            <person name="Anderson W.W."/>
            <person name="Aquadro C.F."/>
            <person name="Ardell D.H."/>
            <person name="Arguello R."/>
            <person name="Artieri C.G."/>
            <person name="Barbash D.A."/>
            <person name="Barker D."/>
            <person name="Barsanti P."/>
            <person name="Batterham P."/>
            <person name="Batzoglou S."/>
            <person name="Begun D."/>
            <person name="Bhutkar A."/>
            <person name="Blanco E."/>
            <person name="Bosak S.A."/>
            <person name="Bradley R.K."/>
            <person name="Brand A.D."/>
            <person name="Brent M.R."/>
            <person name="Brooks A.N."/>
            <person name="Brown R.H."/>
            <person name="Butlin R.K."/>
            <person name="Caggese C."/>
            <person name="Calvi B.R."/>
            <person name="Bernardo de Carvalho A."/>
            <person name="Caspi A."/>
            <person name="Castrezana S."/>
            <person name="Celniker S.E."/>
            <person name="Chang J.L."/>
            <person name="Chapple C."/>
            <person name="Chatterji S."/>
            <person name="Chinwalla A."/>
            <person name="Civetta A."/>
            <person name="Clifton S.W."/>
            <person name="Comeron J.M."/>
            <person name="Costello J.C."/>
            <person name="Coyne J.A."/>
            <person name="Daub J."/>
            <person name="David R.G."/>
            <person name="Delcher A.L."/>
            <person name="Delehaunty K."/>
            <person name="Do C.B."/>
            <person name="Ebling H."/>
            <person name="Edwards K."/>
            <person name="Eickbush T."/>
            <person name="Evans J.D."/>
            <person name="Filipski A."/>
            <person name="Findeiss S."/>
            <person name="Freyhult E."/>
            <person name="Fulton L."/>
            <person name="Fulton R."/>
            <person name="Garcia A.C."/>
            <person name="Gardiner A."/>
            <person name="Garfield D.A."/>
            <person name="Garvin B.E."/>
            <person name="Gibson G."/>
            <person name="Gilbert D."/>
            <person name="Gnerre S."/>
            <person name="Godfrey J."/>
            <person name="Good R."/>
            <person name="Gotea V."/>
            <person name="Gravely B."/>
            <person name="Greenberg A.J."/>
            <person name="Griffiths-Jones S."/>
            <person name="Gross S."/>
            <person name="Guigo R."/>
            <person name="Gustafson E.A."/>
            <person name="Haerty W."/>
            <person name="Hahn M.W."/>
            <person name="Halligan D.L."/>
            <person name="Halpern A.L."/>
            <person name="Halter G.M."/>
            <person name="Han M.V."/>
            <person name="Heger A."/>
            <person name="Hillier L."/>
            <person name="Hinrichs A.S."/>
            <person name="Holmes I."/>
            <person name="Hoskins R.A."/>
            <person name="Hubisz M.J."/>
            <person name="Hultmark D."/>
            <person name="Huntley M.A."/>
            <person name="Jaffe D.B."/>
            <person name="Jagadeeshan S."/>
            <person name="Jeck W.R."/>
            <person name="Johnson J."/>
            <person name="Jones C.D."/>
            <person name="Jordan W.C."/>
            <person name="Karpen G.H."/>
            <person name="Kataoka E."/>
            <person name="Keightley P.D."/>
            <person name="Kheradpour P."/>
            <person name="Kirkness E.F."/>
            <person name="Koerich L.B."/>
            <person name="Kristiansen K."/>
            <person name="Kudrna D."/>
            <person name="Kulathinal R.J."/>
            <person name="Kumar S."/>
            <person name="Kwok R."/>
            <person name="Lander E."/>
            <person name="Langley C.H."/>
            <person name="Lapoint R."/>
            <person name="Lazzaro B.P."/>
            <person name="Lee S.J."/>
            <person name="Levesque L."/>
            <person name="Li R."/>
            <person name="Lin C.F."/>
            <person name="Lin M.F."/>
            <person name="Lindblad-Toh K."/>
            <person name="Llopart A."/>
            <person name="Long M."/>
            <person name="Low L."/>
            <person name="Lozovsky E."/>
            <person name="Lu J."/>
            <person name="Luo M."/>
            <person name="Machado C.A."/>
            <person name="Makalowski W."/>
            <person name="Marzo M."/>
            <person name="Matsuda M."/>
            <person name="Matzkin L."/>
            <person name="McAllister B."/>
            <person name="McBride C.S."/>
            <person name="McKernan B."/>
            <person name="McKernan K."/>
            <person name="Mendez-Lago M."/>
            <person name="Minx P."/>
            <person name="Mollenhauer M.U."/>
            <person name="Montooth K."/>
            <person name="Mount S.M."/>
            <person name="Mu X."/>
            <person name="Myers E."/>
            <person name="Negre B."/>
            <person name="Newfeld S."/>
            <person name="Nielsen R."/>
            <person name="Noor M.A."/>
            <person name="O'Grady P."/>
            <person name="Pachter L."/>
            <person name="Papaceit M."/>
            <person name="Parisi M.J."/>
            <person name="Parisi M."/>
            <person name="Parts L."/>
            <person name="Pedersen J.S."/>
            <person name="Pesole G."/>
            <person name="Phillippy A.M."/>
            <person name="Ponting C.P."/>
            <person name="Pop M."/>
            <person name="Porcelli D."/>
            <person name="Powell J.R."/>
            <person name="Prohaska S."/>
            <person name="Pruitt K."/>
            <person name="Puig M."/>
            <person name="Quesneville H."/>
            <person name="Ram K.R."/>
            <person name="Rand D."/>
            <person name="Rasmussen M.D."/>
            <person name="Reed L.K."/>
            <person name="Reenan R."/>
            <person name="Reily A."/>
            <person name="Remington K.A."/>
            <person name="Rieger T.T."/>
            <person name="Ritchie M.G."/>
            <person name="Robin C."/>
            <person name="Rogers Y.H."/>
            <person name="Rohde C."/>
            <person name="Rozas J."/>
            <person name="Rubenfield M.J."/>
            <person name="Ruiz A."/>
            <person name="Russo S."/>
            <person name="Salzberg S.L."/>
            <person name="Sanchez-Gracia A."/>
            <person name="Saranga D.J."/>
            <person name="Sato H."/>
            <person name="Schaeffer S.W."/>
            <person name="Schatz M.C."/>
            <person name="Schlenke T."/>
            <person name="Schwartz R."/>
            <person name="Segarra C."/>
            <person name="Singh R.S."/>
            <person name="Sirot L."/>
            <person name="Sirota M."/>
            <person name="Sisneros N.B."/>
            <person name="Smith C.D."/>
            <person name="Smith T.F."/>
            <person name="Spieth J."/>
            <person name="Stage D.E."/>
            <person name="Stark A."/>
            <person name="Stephan W."/>
            <person name="Strausberg R.L."/>
            <person name="Strempel S."/>
            <person name="Sturgill D."/>
            <person name="Sutton G."/>
            <person name="Sutton G.G."/>
            <person name="Tao W."/>
            <person name="Teichmann S."/>
            <person name="Tobari Y.N."/>
            <person name="Tomimura Y."/>
            <person name="Tsolas J.M."/>
            <person name="Valente V.L."/>
            <person name="Venter E."/>
            <person name="Venter J.C."/>
            <person name="Vicario S."/>
            <person name="Vieira F.G."/>
            <person name="Vilella A.J."/>
            <person name="Villasante A."/>
            <person name="Walenz B."/>
            <person name="Wang J."/>
            <person name="Wasserman M."/>
            <person name="Watts T."/>
            <person name="Wilson D."/>
            <person name="Wilson R.K."/>
            <person name="Wing R.A."/>
            <person name="Wolfner M.F."/>
            <person name="Wong A."/>
            <person name="Wong G.K."/>
            <person name="Wu C.I."/>
            <person name="Wu G."/>
            <person name="Yamamoto D."/>
            <person name="Yang H.P."/>
            <person name="Yang S.P."/>
            <person name="Yorke J.A."/>
            <person name="Yoshida K."/>
            <person name="Zdobnov E."/>
            <person name="Zhang P."/>
            <person name="Zhang Y."/>
            <person name="Zimin A.V."/>
            <person name="Baldwin J."/>
            <person name="Abdouelleil A."/>
            <person name="Abdulkadir J."/>
            <person name="Abebe A."/>
            <person name="Abera B."/>
            <person name="Abreu J."/>
            <person name="Acer S.C."/>
            <person name="Aftuck L."/>
            <person name="Alexander A."/>
            <person name="An P."/>
            <person name="Anderson E."/>
            <person name="Anderson S."/>
            <person name="Arachi H."/>
            <person name="Azer M."/>
            <person name="Bachantsang P."/>
            <person name="Barry A."/>
            <person name="Bayul T."/>
            <person name="Berlin A."/>
            <person name="Bessette D."/>
            <person name="Bloom T."/>
            <person name="Blye J."/>
            <person name="Boguslavskiy L."/>
            <person name="Bonnet C."/>
            <person name="Boukhgalter B."/>
            <person name="Bourzgui I."/>
            <person name="Brown A."/>
            <person name="Cahill P."/>
            <person name="Channer S."/>
            <person name="Cheshatsang Y."/>
            <person name="Chuda L."/>
            <person name="Citroen M."/>
            <person name="Collymore A."/>
            <person name="Cooke P."/>
            <person name="Costello M."/>
            <person name="D'Aco K."/>
            <person name="Daza R."/>
            <person name="De Haan G."/>
            <person name="DeGray S."/>
            <person name="DeMaso C."/>
            <person name="Dhargay N."/>
            <person name="Dooley K."/>
            <person name="Dooley E."/>
            <person name="Doricent M."/>
            <person name="Dorje P."/>
            <person name="Dorjee K."/>
            <person name="Dupes A."/>
            <person name="Elong R."/>
            <person name="Falk J."/>
            <person name="Farina A."/>
            <person name="Faro S."/>
            <person name="Ferguson D."/>
            <person name="Fisher S."/>
            <person name="Foley C.D."/>
            <person name="Franke A."/>
            <person name="Friedrich D."/>
            <person name="Gadbois L."/>
            <person name="Gearin G."/>
            <person name="Gearin C.R."/>
            <person name="Giannoukos G."/>
            <person name="Goode T."/>
            <person name="Graham J."/>
            <person name="Grandbois E."/>
            <person name="Grewal S."/>
            <person name="Gyaltsen K."/>
            <person name="Hafez N."/>
            <person name="Hagos B."/>
            <person name="Hall J."/>
            <person name="Henson C."/>
            <person name="Hollinger A."/>
            <person name="Honan T."/>
            <person name="Huard M.D."/>
            <person name="Hughes L."/>
            <person name="Hurhula B."/>
            <person name="Husby M.E."/>
            <person name="Kamat A."/>
            <person name="Kanga B."/>
            <person name="Kashin S."/>
            <person name="Khazanovich D."/>
            <person name="Kisner P."/>
            <person name="Lance K."/>
            <person name="Lara M."/>
            <person name="Lee W."/>
            <person name="Lennon N."/>
            <person name="Letendre F."/>
            <person name="LeVine R."/>
            <person name="Lipovsky A."/>
            <person name="Liu X."/>
            <person name="Liu J."/>
            <person name="Liu S."/>
            <person name="Lokyitsang T."/>
            <person name="Lokyitsang Y."/>
            <person name="Lubonja R."/>
            <person name="Lui A."/>
            <person name="MacDonald P."/>
            <person name="Magnisalis V."/>
            <person name="Maru K."/>
            <person name="Matthews C."/>
            <person name="McCusker W."/>
            <person name="McDonough S."/>
            <person name="Mehta T."/>
            <person name="Meldrim J."/>
            <person name="Meneus L."/>
            <person name="Mihai O."/>
            <person name="Mihalev A."/>
            <person name="Mihova T."/>
            <person name="Mittelman R."/>
            <person name="Mlenga V."/>
            <person name="Montmayeur A."/>
            <person name="Mulrain L."/>
            <person name="Navidi A."/>
            <person name="Naylor J."/>
            <person name="Negash T."/>
            <person name="Nguyen T."/>
            <person name="Nguyen N."/>
            <person name="Nicol R."/>
            <person name="Norbu C."/>
            <person name="Norbu N."/>
            <person name="Novod N."/>
            <person name="O'Neill B."/>
            <person name="Osman S."/>
            <person name="Markiewicz E."/>
            <person name="Oyono O.L."/>
            <person name="Patti C."/>
            <person name="Phunkhang P."/>
            <person name="Pierre F."/>
            <person name="Priest M."/>
            <person name="Raghuraman S."/>
            <person name="Rege F."/>
            <person name="Reyes R."/>
            <person name="Rise C."/>
            <person name="Rogov P."/>
            <person name="Ross K."/>
            <person name="Ryan E."/>
            <person name="Settipalli S."/>
            <person name="Shea T."/>
            <person name="Sherpa N."/>
            <person name="Shi L."/>
            <person name="Shih D."/>
            <person name="Sparrow T."/>
            <person name="Spaulding J."/>
            <person name="Stalker J."/>
            <person name="Stange-Thomann N."/>
            <person name="Stavropoulos S."/>
            <person name="Stone C."/>
            <person name="Strader C."/>
            <person name="Tesfaye S."/>
            <person name="Thomson T."/>
            <person name="Thoulutsang Y."/>
            <person name="Thoulutsang D."/>
            <person name="Topham K."/>
            <person name="Topping I."/>
            <person name="Tsamla T."/>
            <person name="Vassiliev H."/>
            <person name="Vo A."/>
            <person name="Wangchuk T."/>
            <person name="Wangdi T."/>
            <person name="Weiand M."/>
            <person name="Wilkinson J."/>
            <person name="Wilson A."/>
            <person name="Yadav S."/>
            <person name="Young G."/>
            <person name="Yu Q."/>
            <person name="Zembek L."/>
            <person name="Zhong D."/>
            <person name="Zimmer A."/>
            <person name="Zwirko Z."/>
            <person name="Jaffe D.B."/>
            <person name="Alvarez P."/>
            <person name="Brockman W."/>
            <person name="Butler J."/>
            <person name="Chin C."/>
            <person name="Gnerre S."/>
            <person name="Grabherr M."/>
            <person name="Kleber M."/>
            <person name="Mauceli E."/>
            <person name="MacCallum I."/>
        </authorList>
    </citation>
    <scope>NUCLEOTIDE SEQUENCE [LARGE SCALE GENOMIC DNA]</scope>
    <source>
        <strain evidence="2">Tucson 14024-0371.13</strain>
    </source>
</reference>
<dbReference type="OMA" id="PRMVKTN"/>
<proteinExistence type="predicted"/>
<keyword evidence="2" id="KW-1185">Reference proteome</keyword>
<dbReference type="GeneID" id="6493723"/>
<dbReference type="KEGG" id="dan:6493723"/>
<dbReference type="EMBL" id="CH902618">
    <property type="protein sequence ID" value="EDV41115.1"/>
    <property type="molecule type" value="Genomic_DNA"/>
</dbReference>
<dbReference type="HOGENOM" id="CLU_2778518_0_0_1"/>
<organism evidence="1 2">
    <name type="scientific">Drosophila ananassae</name>
    <name type="common">Fruit fly</name>
    <dbReference type="NCBI Taxonomy" id="7217"/>
    <lineage>
        <taxon>Eukaryota</taxon>
        <taxon>Metazoa</taxon>
        <taxon>Ecdysozoa</taxon>
        <taxon>Arthropoda</taxon>
        <taxon>Hexapoda</taxon>
        <taxon>Insecta</taxon>
        <taxon>Pterygota</taxon>
        <taxon>Neoptera</taxon>
        <taxon>Endopterygota</taxon>
        <taxon>Diptera</taxon>
        <taxon>Brachycera</taxon>
        <taxon>Muscomorpha</taxon>
        <taxon>Ephydroidea</taxon>
        <taxon>Drosophilidae</taxon>
        <taxon>Drosophila</taxon>
        <taxon>Sophophora</taxon>
    </lineage>
</organism>
<dbReference type="InParanoid" id="B3M8W4"/>
<protein>
    <submittedName>
        <fullName evidence="1">Uncharacterized protein</fullName>
    </submittedName>
</protein>
<dbReference type="AlphaFoldDB" id="B3M8W4"/>
<sequence>MSAANKVNHLVGATSRFIAGRNAVQTVYWRTSAGPNPRMVKTNKFCEFDRSQKAPQSVRLQKYNRSFIGKEA</sequence>
<dbReference type="PhylomeDB" id="B3M8W4"/>
<dbReference type="OrthoDB" id="7693982at2759"/>
<accession>B3M8W4</accession>
<dbReference type="eggNOG" id="ENOG502SDFZ">
    <property type="taxonomic scope" value="Eukaryota"/>
</dbReference>
<gene>
    <name evidence="1" type="primary">Dana\GF10856</name>
    <name evidence="1" type="synonym">dana_GLEANR_10814</name>
    <name evidence="1" type="ORF">GF10856</name>
</gene>
<evidence type="ECO:0000313" key="2">
    <source>
        <dbReference type="Proteomes" id="UP000007801"/>
    </source>
</evidence>